<feature type="transmembrane region" description="Helical" evidence="7">
    <location>
        <begin position="259"/>
        <end position="276"/>
    </location>
</feature>
<sequence length="291" mass="33366">MKQGSVGDKISQFCIVLFLTLWGLLILYPFYNSLLVSLVRQETYIKTPFMIFPKEITFESYAYVFRSQYIWSGYKVTLFVVVVGVTYSLFLTVTMAYALSRKYFPGKNFVLNLIIITMFFSGGLVPYYLLVKSLHLIDSVFSMIIPQGVNTFYMLILRNYFQTIPESLEESAKIDGANDFIILFRIMLPVATPVLATITLFLSVDRWNEWFNAMLFIKDYNKQPLQLALMRIIQDVNNLNVGGSPAAQRKEIFTDGVKMASIFVVMTPVMLVYPFVQRYFVKGIIIGAVKG</sequence>
<keyword evidence="4 7" id="KW-0812">Transmembrane</keyword>
<feature type="transmembrane region" description="Helical" evidence="7">
    <location>
        <begin position="12"/>
        <end position="31"/>
    </location>
</feature>
<proteinExistence type="inferred from homology"/>
<dbReference type="Gene3D" id="1.10.3720.10">
    <property type="entry name" value="MetI-like"/>
    <property type="match status" value="1"/>
</dbReference>
<dbReference type="SUPFAM" id="SSF161098">
    <property type="entry name" value="MetI-like"/>
    <property type="match status" value="1"/>
</dbReference>
<evidence type="ECO:0000256" key="6">
    <source>
        <dbReference type="ARBA" id="ARBA00023136"/>
    </source>
</evidence>
<dbReference type="HOGENOM" id="CLU_016047_1_0_9"/>
<evidence type="ECO:0000313" key="10">
    <source>
        <dbReference type="Proteomes" id="UP000000256"/>
    </source>
</evidence>
<organism evidence="9 10">
    <name type="scientific">Caldicellulosiruptor saccharolyticus (strain ATCC 43494 / DSM 8903 / Tp8T 6331)</name>
    <dbReference type="NCBI Taxonomy" id="351627"/>
    <lineage>
        <taxon>Bacteria</taxon>
        <taxon>Bacillati</taxon>
        <taxon>Bacillota</taxon>
        <taxon>Bacillota incertae sedis</taxon>
        <taxon>Caldicellulosiruptorales</taxon>
        <taxon>Caldicellulosiruptoraceae</taxon>
        <taxon>Caldicellulosiruptor</taxon>
    </lineage>
</organism>
<dbReference type="Proteomes" id="UP000000256">
    <property type="component" value="Chromosome"/>
</dbReference>
<evidence type="ECO:0000256" key="1">
    <source>
        <dbReference type="ARBA" id="ARBA00004651"/>
    </source>
</evidence>
<dbReference type="InterPro" id="IPR035906">
    <property type="entry name" value="MetI-like_sf"/>
</dbReference>
<feature type="transmembrane region" description="Helical" evidence="7">
    <location>
        <begin position="109"/>
        <end position="129"/>
    </location>
</feature>
<dbReference type="STRING" id="351627.Csac_2530"/>
<name>A4XMH0_CALS8</name>
<dbReference type="PROSITE" id="PS50928">
    <property type="entry name" value="ABC_TM1"/>
    <property type="match status" value="1"/>
</dbReference>
<dbReference type="InterPro" id="IPR000515">
    <property type="entry name" value="MetI-like"/>
</dbReference>
<dbReference type="OrthoDB" id="61400at2"/>
<dbReference type="EMBL" id="CP000679">
    <property type="protein sequence ID" value="ABP68105.1"/>
    <property type="molecule type" value="Genomic_DNA"/>
</dbReference>
<keyword evidence="5 7" id="KW-1133">Transmembrane helix</keyword>
<keyword evidence="10" id="KW-1185">Reference proteome</keyword>
<evidence type="ECO:0000313" key="9">
    <source>
        <dbReference type="EMBL" id="ABP68105.1"/>
    </source>
</evidence>
<feature type="transmembrane region" description="Helical" evidence="7">
    <location>
        <begin position="76"/>
        <end position="97"/>
    </location>
</feature>
<accession>A4XMH0</accession>
<dbReference type="Pfam" id="PF00528">
    <property type="entry name" value="BPD_transp_1"/>
    <property type="match status" value="1"/>
</dbReference>
<keyword evidence="6 7" id="KW-0472">Membrane</keyword>
<dbReference type="PANTHER" id="PTHR43744">
    <property type="entry name" value="ABC TRANSPORTER PERMEASE PROTEIN MG189-RELATED-RELATED"/>
    <property type="match status" value="1"/>
</dbReference>
<evidence type="ECO:0000256" key="3">
    <source>
        <dbReference type="ARBA" id="ARBA00022475"/>
    </source>
</evidence>
<reference evidence="9 10" key="1">
    <citation type="journal article" date="2008" name="Appl. Environ. Microbiol.">
        <title>Hydrogenomics of the extremely thermophilic bacterium Caldicellulosiruptor saccharolyticus.</title>
        <authorList>
            <person name="van de Werken H.J."/>
            <person name="Verhaart M.R."/>
            <person name="VanFossen A.L."/>
            <person name="Willquist K."/>
            <person name="Lewis D.L."/>
            <person name="Nichols J.D."/>
            <person name="Goorissen H.P."/>
            <person name="Mongodin E.F."/>
            <person name="Nelson K.E."/>
            <person name="van Niel E.W."/>
            <person name="Stams A.J."/>
            <person name="Ward D.E."/>
            <person name="de Vos W.M."/>
            <person name="van der Oost J."/>
            <person name="Kelly R.M."/>
            <person name="Kengen S.W."/>
        </authorList>
    </citation>
    <scope>NUCLEOTIDE SEQUENCE [LARGE SCALE GENOMIC DNA]</scope>
    <source>
        <strain evidence="10">ATCC 43494 / DSM 8903 / Tp8T 6331</strain>
    </source>
</reference>
<comment type="subcellular location">
    <subcellularLocation>
        <location evidence="1 7">Cell membrane</location>
        <topology evidence="1 7">Multi-pass membrane protein</topology>
    </subcellularLocation>
</comment>
<comment type="similarity">
    <text evidence="7">Belongs to the binding-protein-dependent transport system permease family.</text>
</comment>
<dbReference type="PANTHER" id="PTHR43744:SF9">
    <property type="entry name" value="POLYGALACTURONAN_RHAMNOGALACTURONAN TRANSPORT SYSTEM PERMEASE PROTEIN YTCP"/>
    <property type="match status" value="1"/>
</dbReference>
<dbReference type="eggNOG" id="COG0395">
    <property type="taxonomic scope" value="Bacteria"/>
</dbReference>
<dbReference type="AlphaFoldDB" id="A4XMH0"/>
<keyword evidence="3" id="KW-1003">Cell membrane</keyword>
<evidence type="ECO:0000256" key="2">
    <source>
        <dbReference type="ARBA" id="ARBA00022448"/>
    </source>
</evidence>
<gene>
    <name evidence="9" type="ordered locus">Csac_2530</name>
</gene>
<dbReference type="GO" id="GO:0005886">
    <property type="term" value="C:plasma membrane"/>
    <property type="evidence" value="ECO:0007669"/>
    <property type="project" value="UniProtKB-SubCell"/>
</dbReference>
<evidence type="ECO:0000259" key="8">
    <source>
        <dbReference type="PROSITE" id="PS50928"/>
    </source>
</evidence>
<dbReference type="GO" id="GO:0055085">
    <property type="term" value="P:transmembrane transport"/>
    <property type="evidence" value="ECO:0007669"/>
    <property type="project" value="InterPro"/>
</dbReference>
<keyword evidence="2 7" id="KW-0813">Transport</keyword>
<dbReference type="RefSeq" id="WP_011918021.1">
    <property type="nucleotide sequence ID" value="NC_009437.1"/>
</dbReference>
<feature type="domain" description="ABC transmembrane type-1" evidence="8">
    <location>
        <begin position="74"/>
        <end position="276"/>
    </location>
</feature>
<dbReference type="KEGG" id="csc:Csac_2530"/>
<feature type="transmembrane region" description="Helical" evidence="7">
    <location>
        <begin position="182"/>
        <end position="204"/>
    </location>
</feature>
<dbReference type="CDD" id="cd06261">
    <property type="entry name" value="TM_PBP2"/>
    <property type="match status" value="1"/>
</dbReference>
<evidence type="ECO:0000256" key="4">
    <source>
        <dbReference type="ARBA" id="ARBA00022692"/>
    </source>
</evidence>
<evidence type="ECO:0000256" key="7">
    <source>
        <dbReference type="RuleBase" id="RU363032"/>
    </source>
</evidence>
<protein>
    <submittedName>
        <fullName evidence="9">Binding-protein-dependent transport systems inner membrane component</fullName>
    </submittedName>
</protein>
<evidence type="ECO:0000256" key="5">
    <source>
        <dbReference type="ARBA" id="ARBA00022989"/>
    </source>
</evidence>